<evidence type="ECO:0000313" key="2">
    <source>
        <dbReference type="EMBL" id="EDW52604.1"/>
    </source>
</evidence>
<dbReference type="PhylomeDB" id="B4HX59"/>
<sequence length="136" mass="14871">MKCAHIYARGGGYIRLNAPISPPADTYSNIDERPNNTNPKSQFRSGKGLGFNDHQDDSGSHGAIATIDTGSRTSVVSTEEPQVKTYSETSFVEVEEQRNLTVYAPNMAQQILGNLGLISGMVILVEFFLEHCAFCK</sequence>
<dbReference type="EMBL" id="CH480818">
    <property type="protein sequence ID" value="EDW52604.1"/>
    <property type="molecule type" value="Genomic_DNA"/>
</dbReference>
<name>B4HX59_DROSE</name>
<protein>
    <submittedName>
        <fullName evidence="2">GM11054</fullName>
    </submittedName>
</protein>
<feature type="compositionally biased region" description="Polar residues" evidence="1">
    <location>
        <begin position="35"/>
        <end position="44"/>
    </location>
</feature>
<accession>B4HX59</accession>
<dbReference type="Proteomes" id="UP000001292">
    <property type="component" value="Unassembled WGS sequence"/>
</dbReference>
<gene>
    <name evidence="2" type="primary">Dsec\GM11054</name>
    <name evidence="2" type="ORF">Dsec_GM11054</name>
</gene>
<organism evidence="3">
    <name type="scientific">Drosophila sechellia</name>
    <name type="common">Fruit fly</name>
    <dbReference type="NCBI Taxonomy" id="7238"/>
    <lineage>
        <taxon>Eukaryota</taxon>
        <taxon>Metazoa</taxon>
        <taxon>Ecdysozoa</taxon>
        <taxon>Arthropoda</taxon>
        <taxon>Hexapoda</taxon>
        <taxon>Insecta</taxon>
        <taxon>Pterygota</taxon>
        <taxon>Neoptera</taxon>
        <taxon>Endopterygota</taxon>
        <taxon>Diptera</taxon>
        <taxon>Brachycera</taxon>
        <taxon>Muscomorpha</taxon>
        <taxon>Ephydroidea</taxon>
        <taxon>Drosophilidae</taxon>
        <taxon>Drosophila</taxon>
        <taxon>Sophophora</taxon>
    </lineage>
</organism>
<feature type="compositionally biased region" description="Polar residues" evidence="1">
    <location>
        <begin position="68"/>
        <end position="80"/>
    </location>
</feature>
<proteinExistence type="predicted"/>
<dbReference type="OMA" id="EHCAFCK"/>
<reference evidence="2 3" key="1">
    <citation type="journal article" date="2007" name="Nature">
        <title>Evolution of genes and genomes on the Drosophila phylogeny.</title>
        <authorList>
            <consortium name="Drosophila 12 Genomes Consortium"/>
            <person name="Clark A.G."/>
            <person name="Eisen M.B."/>
            <person name="Smith D.R."/>
            <person name="Bergman C.M."/>
            <person name="Oliver B."/>
            <person name="Markow T.A."/>
            <person name="Kaufman T.C."/>
            <person name="Kellis M."/>
            <person name="Gelbart W."/>
            <person name="Iyer V.N."/>
            <person name="Pollard D.A."/>
            <person name="Sackton T.B."/>
            <person name="Larracuente A.M."/>
            <person name="Singh N.D."/>
            <person name="Abad J.P."/>
            <person name="Abt D.N."/>
            <person name="Adryan B."/>
            <person name="Aguade M."/>
            <person name="Akashi H."/>
            <person name="Anderson W.W."/>
            <person name="Aquadro C.F."/>
            <person name="Ardell D.H."/>
            <person name="Arguello R."/>
            <person name="Artieri C.G."/>
            <person name="Barbash D.A."/>
            <person name="Barker D."/>
            <person name="Barsanti P."/>
            <person name="Batterham P."/>
            <person name="Batzoglou S."/>
            <person name="Begun D."/>
            <person name="Bhutkar A."/>
            <person name="Blanco E."/>
            <person name="Bosak S.A."/>
            <person name="Bradley R.K."/>
            <person name="Brand A.D."/>
            <person name="Brent M.R."/>
            <person name="Brooks A.N."/>
            <person name="Brown R.H."/>
            <person name="Butlin R.K."/>
            <person name="Caggese C."/>
            <person name="Calvi B.R."/>
            <person name="Bernardo de Carvalho A."/>
            <person name="Caspi A."/>
            <person name="Castrezana S."/>
            <person name="Celniker S.E."/>
            <person name="Chang J.L."/>
            <person name="Chapple C."/>
            <person name="Chatterji S."/>
            <person name="Chinwalla A."/>
            <person name="Civetta A."/>
            <person name="Clifton S.W."/>
            <person name="Comeron J.M."/>
            <person name="Costello J.C."/>
            <person name="Coyne J.A."/>
            <person name="Daub J."/>
            <person name="David R.G."/>
            <person name="Delcher A.L."/>
            <person name="Delehaunty K."/>
            <person name="Do C.B."/>
            <person name="Ebling H."/>
            <person name="Edwards K."/>
            <person name="Eickbush T."/>
            <person name="Evans J.D."/>
            <person name="Filipski A."/>
            <person name="Findeiss S."/>
            <person name="Freyhult E."/>
            <person name="Fulton L."/>
            <person name="Fulton R."/>
            <person name="Garcia A.C."/>
            <person name="Gardiner A."/>
            <person name="Garfield D.A."/>
            <person name="Garvin B.E."/>
            <person name="Gibson G."/>
            <person name="Gilbert D."/>
            <person name="Gnerre S."/>
            <person name="Godfrey J."/>
            <person name="Good R."/>
            <person name="Gotea V."/>
            <person name="Gravely B."/>
            <person name="Greenberg A.J."/>
            <person name="Griffiths-Jones S."/>
            <person name="Gross S."/>
            <person name="Guigo R."/>
            <person name="Gustafson E.A."/>
            <person name="Haerty W."/>
            <person name="Hahn M.W."/>
            <person name="Halligan D.L."/>
            <person name="Halpern A.L."/>
            <person name="Halter G.M."/>
            <person name="Han M.V."/>
            <person name="Heger A."/>
            <person name="Hillier L."/>
            <person name="Hinrichs A.S."/>
            <person name="Holmes I."/>
            <person name="Hoskins R.A."/>
            <person name="Hubisz M.J."/>
            <person name="Hultmark D."/>
            <person name="Huntley M.A."/>
            <person name="Jaffe D.B."/>
            <person name="Jagadeeshan S."/>
            <person name="Jeck W.R."/>
            <person name="Johnson J."/>
            <person name="Jones C.D."/>
            <person name="Jordan W.C."/>
            <person name="Karpen G.H."/>
            <person name="Kataoka E."/>
            <person name="Keightley P.D."/>
            <person name="Kheradpour P."/>
            <person name="Kirkness E.F."/>
            <person name="Koerich L.B."/>
            <person name="Kristiansen K."/>
            <person name="Kudrna D."/>
            <person name="Kulathinal R.J."/>
            <person name="Kumar S."/>
            <person name="Kwok R."/>
            <person name="Lander E."/>
            <person name="Langley C.H."/>
            <person name="Lapoint R."/>
            <person name="Lazzaro B.P."/>
            <person name="Lee S.J."/>
            <person name="Levesque L."/>
            <person name="Li R."/>
            <person name="Lin C.F."/>
            <person name="Lin M.F."/>
            <person name="Lindblad-Toh K."/>
            <person name="Llopart A."/>
            <person name="Long M."/>
            <person name="Low L."/>
            <person name="Lozovsky E."/>
            <person name="Lu J."/>
            <person name="Luo M."/>
            <person name="Machado C.A."/>
            <person name="Makalowski W."/>
            <person name="Marzo M."/>
            <person name="Matsuda M."/>
            <person name="Matzkin L."/>
            <person name="McAllister B."/>
            <person name="McBride C.S."/>
            <person name="McKernan B."/>
            <person name="McKernan K."/>
            <person name="Mendez-Lago M."/>
            <person name="Minx P."/>
            <person name="Mollenhauer M.U."/>
            <person name="Montooth K."/>
            <person name="Mount S.M."/>
            <person name="Mu X."/>
            <person name="Myers E."/>
            <person name="Negre B."/>
            <person name="Newfeld S."/>
            <person name="Nielsen R."/>
            <person name="Noor M.A."/>
            <person name="O'Grady P."/>
            <person name="Pachter L."/>
            <person name="Papaceit M."/>
            <person name="Parisi M.J."/>
            <person name="Parisi M."/>
            <person name="Parts L."/>
            <person name="Pedersen J.S."/>
            <person name="Pesole G."/>
            <person name="Phillippy A.M."/>
            <person name="Ponting C.P."/>
            <person name="Pop M."/>
            <person name="Porcelli D."/>
            <person name="Powell J.R."/>
            <person name="Prohaska S."/>
            <person name="Pruitt K."/>
            <person name="Puig M."/>
            <person name="Quesneville H."/>
            <person name="Ram K.R."/>
            <person name="Rand D."/>
            <person name="Rasmussen M.D."/>
            <person name="Reed L.K."/>
            <person name="Reenan R."/>
            <person name="Reily A."/>
            <person name="Remington K.A."/>
            <person name="Rieger T.T."/>
            <person name="Ritchie M.G."/>
            <person name="Robin C."/>
            <person name="Rogers Y.H."/>
            <person name="Rohde C."/>
            <person name="Rozas J."/>
            <person name="Rubenfield M.J."/>
            <person name="Ruiz A."/>
            <person name="Russo S."/>
            <person name="Salzberg S.L."/>
            <person name="Sanchez-Gracia A."/>
            <person name="Saranga D.J."/>
            <person name="Sato H."/>
            <person name="Schaeffer S.W."/>
            <person name="Schatz M.C."/>
            <person name="Schlenke T."/>
            <person name="Schwartz R."/>
            <person name="Segarra C."/>
            <person name="Singh R.S."/>
            <person name="Sirot L."/>
            <person name="Sirota M."/>
            <person name="Sisneros N.B."/>
            <person name="Smith C.D."/>
            <person name="Smith T.F."/>
            <person name="Spieth J."/>
            <person name="Stage D.E."/>
            <person name="Stark A."/>
            <person name="Stephan W."/>
            <person name="Strausberg R.L."/>
            <person name="Strempel S."/>
            <person name="Sturgill D."/>
            <person name="Sutton G."/>
            <person name="Sutton G.G."/>
            <person name="Tao W."/>
            <person name="Teichmann S."/>
            <person name="Tobari Y.N."/>
            <person name="Tomimura Y."/>
            <person name="Tsolas J.M."/>
            <person name="Valente V.L."/>
            <person name="Venter E."/>
            <person name="Venter J.C."/>
            <person name="Vicario S."/>
            <person name="Vieira F.G."/>
            <person name="Vilella A.J."/>
            <person name="Villasante A."/>
            <person name="Walenz B."/>
            <person name="Wang J."/>
            <person name="Wasserman M."/>
            <person name="Watts T."/>
            <person name="Wilson D."/>
            <person name="Wilson R.K."/>
            <person name="Wing R.A."/>
            <person name="Wolfner M.F."/>
            <person name="Wong A."/>
            <person name="Wong G.K."/>
            <person name="Wu C.I."/>
            <person name="Wu G."/>
            <person name="Yamamoto D."/>
            <person name="Yang H.P."/>
            <person name="Yang S.P."/>
            <person name="Yorke J.A."/>
            <person name="Yoshida K."/>
            <person name="Zdobnov E."/>
            <person name="Zhang P."/>
            <person name="Zhang Y."/>
            <person name="Zimin A.V."/>
            <person name="Baldwin J."/>
            <person name="Abdouelleil A."/>
            <person name="Abdulkadir J."/>
            <person name="Abebe A."/>
            <person name="Abera B."/>
            <person name="Abreu J."/>
            <person name="Acer S.C."/>
            <person name="Aftuck L."/>
            <person name="Alexander A."/>
            <person name="An P."/>
            <person name="Anderson E."/>
            <person name="Anderson S."/>
            <person name="Arachi H."/>
            <person name="Azer M."/>
            <person name="Bachantsang P."/>
            <person name="Barry A."/>
            <person name="Bayul T."/>
            <person name="Berlin A."/>
            <person name="Bessette D."/>
            <person name="Bloom T."/>
            <person name="Blye J."/>
            <person name="Boguslavskiy L."/>
            <person name="Bonnet C."/>
            <person name="Boukhgalter B."/>
            <person name="Bourzgui I."/>
            <person name="Brown A."/>
            <person name="Cahill P."/>
            <person name="Channer S."/>
            <person name="Cheshatsang Y."/>
            <person name="Chuda L."/>
            <person name="Citroen M."/>
            <person name="Collymore A."/>
            <person name="Cooke P."/>
            <person name="Costello M."/>
            <person name="D'Aco K."/>
            <person name="Daza R."/>
            <person name="De Haan G."/>
            <person name="DeGray S."/>
            <person name="DeMaso C."/>
            <person name="Dhargay N."/>
            <person name="Dooley K."/>
            <person name="Dooley E."/>
            <person name="Doricent M."/>
            <person name="Dorje P."/>
            <person name="Dorjee K."/>
            <person name="Dupes A."/>
            <person name="Elong R."/>
            <person name="Falk J."/>
            <person name="Farina A."/>
            <person name="Faro S."/>
            <person name="Ferguson D."/>
            <person name="Fisher S."/>
            <person name="Foley C.D."/>
            <person name="Franke A."/>
            <person name="Friedrich D."/>
            <person name="Gadbois L."/>
            <person name="Gearin G."/>
            <person name="Gearin C.R."/>
            <person name="Giannoukos G."/>
            <person name="Goode T."/>
            <person name="Graham J."/>
            <person name="Grandbois E."/>
            <person name="Grewal S."/>
            <person name="Gyaltsen K."/>
            <person name="Hafez N."/>
            <person name="Hagos B."/>
            <person name="Hall J."/>
            <person name="Henson C."/>
            <person name="Hollinger A."/>
            <person name="Honan T."/>
            <person name="Huard M.D."/>
            <person name="Hughes L."/>
            <person name="Hurhula B."/>
            <person name="Husby M.E."/>
            <person name="Kamat A."/>
            <person name="Kanga B."/>
            <person name="Kashin S."/>
            <person name="Khazanovich D."/>
            <person name="Kisner P."/>
            <person name="Lance K."/>
            <person name="Lara M."/>
            <person name="Lee W."/>
            <person name="Lennon N."/>
            <person name="Letendre F."/>
            <person name="LeVine R."/>
            <person name="Lipovsky A."/>
            <person name="Liu X."/>
            <person name="Liu J."/>
            <person name="Liu S."/>
            <person name="Lokyitsang T."/>
            <person name="Lokyitsang Y."/>
            <person name="Lubonja R."/>
            <person name="Lui A."/>
            <person name="MacDonald P."/>
            <person name="Magnisalis V."/>
            <person name="Maru K."/>
            <person name="Matthews C."/>
            <person name="McCusker W."/>
            <person name="McDonough S."/>
            <person name="Mehta T."/>
            <person name="Meldrim J."/>
            <person name="Meneus L."/>
            <person name="Mihai O."/>
            <person name="Mihalev A."/>
            <person name="Mihova T."/>
            <person name="Mittelman R."/>
            <person name="Mlenga V."/>
            <person name="Montmayeur A."/>
            <person name="Mulrain L."/>
            <person name="Navidi A."/>
            <person name="Naylor J."/>
            <person name="Negash T."/>
            <person name="Nguyen T."/>
            <person name="Nguyen N."/>
            <person name="Nicol R."/>
            <person name="Norbu C."/>
            <person name="Norbu N."/>
            <person name="Novod N."/>
            <person name="O'Neill B."/>
            <person name="Osman S."/>
            <person name="Markiewicz E."/>
            <person name="Oyono O.L."/>
            <person name="Patti C."/>
            <person name="Phunkhang P."/>
            <person name="Pierre F."/>
            <person name="Priest M."/>
            <person name="Raghuraman S."/>
            <person name="Rege F."/>
            <person name="Reyes R."/>
            <person name="Rise C."/>
            <person name="Rogov P."/>
            <person name="Ross K."/>
            <person name="Ryan E."/>
            <person name="Settipalli S."/>
            <person name="Shea T."/>
            <person name="Sherpa N."/>
            <person name="Shi L."/>
            <person name="Shih D."/>
            <person name="Sparrow T."/>
            <person name="Spaulding J."/>
            <person name="Stalker J."/>
            <person name="Stange-Thomann N."/>
            <person name="Stavropoulos S."/>
            <person name="Stone C."/>
            <person name="Strader C."/>
            <person name="Tesfaye S."/>
            <person name="Thomson T."/>
            <person name="Thoulutsang Y."/>
            <person name="Thoulutsang D."/>
            <person name="Topham K."/>
            <person name="Topping I."/>
            <person name="Tsamla T."/>
            <person name="Vassiliev H."/>
            <person name="Vo A."/>
            <person name="Wangchuk T."/>
            <person name="Wangdi T."/>
            <person name="Weiand M."/>
            <person name="Wilkinson J."/>
            <person name="Wilson A."/>
            <person name="Yadav S."/>
            <person name="Young G."/>
            <person name="Yu Q."/>
            <person name="Zembek L."/>
            <person name="Zhong D."/>
            <person name="Zimmer A."/>
            <person name="Zwirko Z."/>
            <person name="Jaffe D.B."/>
            <person name="Alvarez P."/>
            <person name="Brockman W."/>
            <person name="Butler J."/>
            <person name="Chin C."/>
            <person name="Gnerre S."/>
            <person name="Grabherr M."/>
            <person name="Kleber M."/>
            <person name="Mauceli E."/>
            <person name="MacCallum I."/>
        </authorList>
    </citation>
    <scope>NUCLEOTIDE SEQUENCE [LARGE SCALE GENOMIC DNA]</scope>
    <source>
        <strain evidence="3">Rob3c / Tucson 14021-0248.25</strain>
    </source>
</reference>
<keyword evidence="3" id="KW-1185">Reference proteome</keyword>
<feature type="region of interest" description="Disordered" evidence="1">
    <location>
        <begin position="25"/>
        <end position="80"/>
    </location>
</feature>
<evidence type="ECO:0000313" key="3">
    <source>
        <dbReference type="Proteomes" id="UP000001292"/>
    </source>
</evidence>
<dbReference type="AlphaFoldDB" id="B4HX59"/>
<evidence type="ECO:0000256" key="1">
    <source>
        <dbReference type="SAM" id="MobiDB-lite"/>
    </source>
</evidence>
<dbReference type="HOGENOM" id="CLU_1877613_0_0_1"/>